<feature type="domain" description="NmrA-like" evidence="1">
    <location>
        <begin position="7"/>
        <end position="218"/>
    </location>
</feature>
<reference evidence="2" key="1">
    <citation type="submission" date="2021-03" db="EMBL/GenBank/DDBJ databases">
        <title>Actinotalea soli sp. nov., isolated from soil.</title>
        <authorList>
            <person name="Ping W."/>
            <person name="Zhang J."/>
        </authorList>
    </citation>
    <scope>NUCLEOTIDE SEQUENCE</scope>
    <source>
        <strain evidence="2">BY-33</strain>
    </source>
</reference>
<dbReference type="Gene3D" id="3.40.50.720">
    <property type="entry name" value="NAD(P)-binding Rossmann-like Domain"/>
    <property type="match status" value="1"/>
</dbReference>
<dbReference type="Proteomes" id="UP000664209">
    <property type="component" value="Unassembled WGS sequence"/>
</dbReference>
<dbReference type="InterPro" id="IPR036291">
    <property type="entry name" value="NAD(P)-bd_dom_sf"/>
</dbReference>
<evidence type="ECO:0000259" key="1">
    <source>
        <dbReference type="Pfam" id="PF05368"/>
    </source>
</evidence>
<evidence type="ECO:0000313" key="2">
    <source>
        <dbReference type="EMBL" id="MBO1751349.1"/>
    </source>
</evidence>
<gene>
    <name evidence="2" type="ORF">J4G33_05985</name>
</gene>
<dbReference type="Gene3D" id="3.90.25.10">
    <property type="entry name" value="UDP-galactose 4-epimerase, domain 1"/>
    <property type="match status" value="1"/>
</dbReference>
<comment type="caution">
    <text evidence="2">The sequence shown here is derived from an EMBL/GenBank/DDBJ whole genome shotgun (WGS) entry which is preliminary data.</text>
</comment>
<sequence length="278" mass="29390">MTDAPALAVTGATGKVGGLVARAVAAAGVPQRLLVRDPRRAPDLPGAEVRQVAYGQDAMHALEGVEVLFMVSGAESADRVAEHRAFIDDAAEAGVDHVVYTSFLGASPTSTFLLGRDHAATEEHLRRAGLRHTLLRDNLYLDVLPEFVGPDGALRGPAGDGRLGAVARADVARVATTVLLDPRRHAGRTYDLTGPEALSLDEVAATITEVTGREVRYVPETLAEAYASRSSYGAPDWQVDAWVSTYTAIAAGEMAAVTDHVERVTGQPPLSLRALLRP</sequence>
<dbReference type="Pfam" id="PF05368">
    <property type="entry name" value="NmrA"/>
    <property type="match status" value="1"/>
</dbReference>
<protein>
    <submittedName>
        <fullName evidence="2">SDR family oxidoreductase</fullName>
    </submittedName>
</protein>
<proteinExistence type="predicted"/>
<dbReference type="RefSeq" id="WP_208055010.1">
    <property type="nucleotide sequence ID" value="NZ_JAGEMK010000002.1"/>
</dbReference>
<evidence type="ECO:0000313" key="3">
    <source>
        <dbReference type="Proteomes" id="UP000664209"/>
    </source>
</evidence>
<dbReference type="InterPro" id="IPR008030">
    <property type="entry name" value="NmrA-like"/>
</dbReference>
<organism evidence="2 3">
    <name type="scientific">Actinotalea soli</name>
    <dbReference type="NCBI Taxonomy" id="2819234"/>
    <lineage>
        <taxon>Bacteria</taxon>
        <taxon>Bacillati</taxon>
        <taxon>Actinomycetota</taxon>
        <taxon>Actinomycetes</taxon>
        <taxon>Micrococcales</taxon>
        <taxon>Cellulomonadaceae</taxon>
        <taxon>Actinotalea</taxon>
    </lineage>
</organism>
<name>A0A939LPA4_9CELL</name>
<dbReference type="EMBL" id="JAGEMK010000002">
    <property type="protein sequence ID" value="MBO1751349.1"/>
    <property type="molecule type" value="Genomic_DNA"/>
</dbReference>
<dbReference type="SUPFAM" id="SSF51735">
    <property type="entry name" value="NAD(P)-binding Rossmann-fold domains"/>
    <property type="match status" value="1"/>
</dbReference>
<dbReference type="PANTHER" id="PTHR47129:SF1">
    <property type="entry name" value="NMRA-LIKE DOMAIN-CONTAINING PROTEIN"/>
    <property type="match status" value="1"/>
</dbReference>
<accession>A0A939LPA4</accession>
<dbReference type="CDD" id="cd05269">
    <property type="entry name" value="TMR_SDR_a"/>
    <property type="match status" value="1"/>
</dbReference>
<dbReference type="InterPro" id="IPR052718">
    <property type="entry name" value="NmrA-type_oxidoreductase"/>
</dbReference>
<dbReference type="AlphaFoldDB" id="A0A939LPA4"/>
<dbReference type="PANTHER" id="PTHR47129">
    <property type="entry name" value="QUINONE OXIDOREDUCTASE 2"/>
    <property type="match status" value="1"/>
</dbReference>
<keyword evidence="3" id="KW-1185">Reference proteome</keyword>